<dbReference type="EMBL" id="BGPR01109095">
    <property type="protein sequence ID" value="GBM84807.1"/>
    <property type="molecule type" value="Genomic_DNA"/>
</dbReference>
<dbReference type="AlphaFoldDB" id="A0A4Y2J3X9"/>
<comment type="caution">
    <text evidence="1">The sequence shown here is derived from an EMBL/GenBank/DDBJ whole genome shotgun (WGS) entry which is preliminary data.</text>
</comment>
<organism evidence="1 2">
    <name type="scientific">Araneus ventricosus</name>
    <name type="common">Orbweaver spider</name>
    <name type="synonym">Epeira ventricosa</name>
    <dbReference type="NCBI Taxonomy" id="182803"/>
    <lineage>
        <taxon>Eukaryota</taxon>
        <taxon>Metazoa</taxon>
        <taxon>Ecdysozoa</taxon>
        <taxon>Arthropoda</taxon>
        <taxon>Chelicerata</taxon>
        <taxon>Arachnida</taxon>
        <taxon>Araneae</taxon>
        <taxon>Araneomorphae</taxon>
        <taxon>Entelegynae</taxon>
        <taxon>Araneoidea</taxon>
        <taxon>Araneidae</taxon>
        <taxon>Araneus</taxon>
    </lineage>
</organism>
<evidence type="ECO:0000313" key="1">
    <source>
        <dbReference type="EMBL" id="GBM84807.1"/>
    </source>
</evidence>
<dbReference type="Proteomes" id="UP000499080">
    <property type="component" value="Unassembled WGS sequence"/>
</dbReference>
<sequence>MTRFLDIFKALAYTRIATDLYCLSLLYPLKFTPNAITNERLSATRLFTCSPILAPVVQFSAPKIHQGRPTGLECGFCLREKARKFSDKGQVAYRGLSGLC</sequence>
<keyword evidence="2" id="KW-1185">Reference proteome</keyword>
<proteinExistence type="predicted"/>
<evidence type="ECO:0000313" key="2">
    <source>
        <dbReference type="Proteomes" id="UP000499080"/>
    </source>
</evidence>
<accession>A0A4Y2J3X9</accession>
<name>A0A4Y2J3X9_ARAVE</name>
<reference evidence="1 2" key="1">
    <citation type="journal article" date="2019" name="Sci. Rep.">
        <title>Orb-weaving spider Araneus ventricosus genome elucidates the spidroin gene catalogue.</title>
        <authorList>
            <person name="Kono N."/>
            <person name="Nakamura H."/>
            <person name="Ohtoshi R."/>
            <person name="Moran D.A.P."/>
            <person name="Shinohara A."/>
            <person name="Yoshida Y."/>
            <person name="Fujiwara M."/>
            <person name="Mori M."/>
            <person name="Tomita M."/>
            <person name="Arakawa K."/>
        </authorList>
    </citation>
    <scope>NUCLEOTIDE SEQUENCE [LARGE SCALE GENOMIC DNA]</scope>
</reference>
<gene>
    <name evidence="1" type="ORF">AVEN_31090_1</name>
</gene>
<protein>
    <submittedName>
        <fullName evidence="1">Uncharacterized protein</fullName>
    </submittedName>
</protein>